<feature type="transmembrane region" description="Helical" evidence="1">
    <location>
        <begin position="94"/>
        <end position="111"/>
    </location>
</feature>
<protein>
    <submittedName>
        <fullName evidence="3">GGDEF domain-containing protein</fullName>
    </submittedName>
</protein>
<dbReference type="Pfam" id="PF00990">
    <property type="entry name" value="GGDEF"/>
    <property type="match status" value="1"/>
</dbReference>
<dbReference type="CDD" id="cd01949">
    <property type="entry name" value="GGDEF"/>
    <property type="match status" value="1"/>
</dbReference>
<evidence type="ECO:0000259" key="2">
    <source>
        <dbReference type="PROSITE" id="PS50887"/>
    </source>
</evidence>
<gene>
    <name evidence="3" type="ORF">IAA64_01015</name>
</gene>
<dbReference type="InterPro" id="IPR029787">
    <property type="entry name" value="Nucleotide_cyclase"/>
</dbReference>
<feature type="transmembrane region" description="Helical" evidence="1">
    <location>
        <begin position="123"/>
        <end position="139"/>
    </location>
</feature>
<dbReference type="InterPro" id="IPR043128">
    <property type="entry name" value="Rev_trsase/Diguanyl_cyclase"/>
</dbReference>
<dbReference type="PANTHER" id="PTHR45138:SF9">
    <property type="entry name" value="DIGUANYLATE CYCLASE DGCM-RELATED"/>
    <property type="match status" value="1"/>
</dbReference>
<sequence>MLTKLKDFFIIPSAIQSEFQQDSLQKNKLSLWLISIMIFGMELFNLARVLFFSQSGLGTLNNLIYFSMYCVLLLGAAFSLLLQYKLRTASVRAQYGVQIGSVAFFFLWHILLNVYDLIRDPQAESYVFISALVGLAMFIQMPGKWSAIFFGAGYALFMALSGSMLDGGTVINLTIMTCVAMAITITRSHHTAIELAQRKEINRINAHLQLLLKKDPLTGLLNKKAFQDCAERALNTLAAPESLALLMIDIDDFKQVNDQYGHPCGDYVLEQTARKIQEAFPDASSIGRIGGDEFSALLPADRNVLALEKRGVQFAKETLEMSWQGKLLQIHCSIGVVWVGTAGISYARAYQEMDDALYEAKQNGKNSCCVREI</sequence>
<accession>A0A9D1P5N1</accession>
<comment type="caution">
    <text evidence="3">The sequence shown here is derived from an EMBL/GenBank/DDBJ whole genome shotgun (WGS) entry which is preliminary data.</text>
</comment>
<dbReference type="SMART" id="SM00267">
    <property type="entry name" value="GGDEF"/>
    <property type="match status" value="1"/>
</dbReference>
<dbReference type="SUPFAM" id="SSF55073">
    <property type="entry name" value="Nucleotide cyclase"/>
    <property type="match status" value="1"/>
</dbReference>
<feature type="transmembrane region" description="Helical" evidence="1">
    <location>
        <begin position="63"/>
        <end position="82"/>
    </location>
</feature>
<reference evidence="3" key="2">
    <citation type="journal article" date="2021" name="PeerJ">
        <title>Extensive microbial diversity within the chicken gut microbiome revealed by metagenomics and culture.</title>
        <authorList>
            <person name="Gilroy R."/>
            <person name="Ravi A."/>
            <person name="Getino M."/>
            <person name="Pursley I."/>
            <person name="Horton D.L."/>
            <person name="Alikhan N.F."/>
            <person name="Baker D."/>
            <person name="Gharbi K."/>
            <person name="Hall N."/>
            <person name="Watson M."/>
            <person name="Adriaenssens E.M."/>
            <person name="Foster-Nyarko E."/>
            <person name="Jarju S."/>
            <person name="Secka A."/>
            <person name="Antonio M."/>
            <person name="Oren A."/>
            <person name="Chaudhuri R.R."/>
            <person name="La Ragione R."/>
            <person name="Hildebrand F."/>
            <person name="Pallen M.J."/>
        </authorList>
    </citation>
    <scope>NUCLEOTIDE SEQUENCE</scope>
    <source>
        <strain evidence="3">CHK183-6373</strain>
    </source>
</reference>
<dbReference type="NCBIfam" id="TIGR00254">
    <property type="entry name" value="GGDEF"/>
    <property type="match status" value="1"/>
</dbReference>
<keyword evidence="1" id="KW-1133">Transmembrane helix</keyword>
<evidence type="ECO:0000256" key="1">
    <source>
        <dbReference type="SAM" id="Phobius"/>
    </source>
</evidence>
<feature type="transmembrane region" description="Helical" evidence="1">
    <location>
        <begin position="29"/>
        <end position="51"/>
    </location>
</feature>
<dbReference type="Proteomes" id="UP000886884">
    <property type="component" value="Unassembled WGS sequence"/>
</dbReference>
<dbReference type="InterPro" id="IPR000160">
    <property type="entry name" value="GGDEF_dom"/>
</dbReference>
<feature type="transmembrane region" description="Helical" evidence="1">
    <location>
        <begin position="170"/>
        <end position="189"/>
    </location>
</feature>
<name>A0A9D1P5N1_9FIRM</name>
<dbReference type="GO" id="GO:0043709">
    <property type="term" value="P:cell adhesion involved in single-species biofilm formation"/>
    <property type="evidence" value="ECO:0007669"/>
    <property type="project" value="TreeGrafter"/>
</dbReference>
<evidence type="ECO:0000313" key="3">
    <source>
        <dbReference type="EMBL" id="HIV26522.1"/>
    </source>
</evidence>
<dbReference type="EMBL" id="DVOT01000017">
    <property type="protein sequence ID" value="HIV26522.1"/>
    <property type="molecule type" value="Genomic_DNA"/>
</dbReference>
<dbReference type="GO" id="GO:0052621">
    <property type="term" value="F:diguanylate cyclase activity"/>
    <property type="evidence" value="ECO:0007669"/>
    <property type="project" value="TreeGrafter"/>
</dbReference>
<evidence type="ECO:0000313" key="4">
    <source>
        <dbReference type="Proteomes" id="UP000886884"/>
    </source>
</evidence>
<organism evidence="3 4">
    <name type="scientific">Candidatus Ornithocaccomicrobium faecavium</name>
    <dbReference type="NCBI Taxonomy" id="2840890"/>
    <lineage>
        <taxon>Bacteria</taxon>
        <taxon>Bacillati</taxon>
        <taxon>Bacillota</taxon>
        <taxon>Clostridia</taxon>
        <taxon>Candidatus Ornithocaccomicrobium</taxon>
    </lineage>
</organism>
<dbReference type="InterPro" id="IPR050469">
    <property type="entry name" value="Diguanylate_Cyclase"/>
</dbReference>
<reference evidence="3" key="1">
    <citation type="submission" date="2020-10" db="EMBL/GenBank/DDBJ databases">
        <authorList>
            <person name="Gilroy R."/>
        </authorList>
    </citation>
    <scope>NUCLEOTIDE SEQUENCE</scope>
    <source>
        <strain evidence="3">CHK183-6373</strain>
    </source>
</reference>
<keyword evidence="1" id="KW-0812">Transmembrane</keyword>
<dbReference type="GO" id="GO:0005886">
    <property type="term" value="C:plasma membrane"/>
    <property type="evidence" value="ECO:0007669"/>
    <property type="project" value="TreeGrafter"/>
</dbReference>
<dbReference type="Gene3D" id="3.30.70.270">
    <property type="match status" value="1"/>
</dbReference>
<dbReference type="PROSITE" id="PS50887">
    <property type="entry name" value="GGDEF"/>
    <property type="match status" value="1"/>
</dbReference>
<keyword evidence="1" id="KW-0472">Membrane</keyword>
<proteinExistence type="predicted"/>
<dbReference type="PANTHER" id="PTHR45138">
    <property type="entry name" value="REGULATORY COMPONENTS OF SENSORY TRANSDUCTION SYSTEM"/>
    <property type="match status" value="1"/>
</dbReference>
<dbReference type="AlphaFoldDB" id="A0A9D1P5N1"/>
<dbReference type="GO" id="GO:1902201">
    <property type="term" value="P:negative regulation of bacterial-type flagellum-dependent cell motility"/>
    <property type="evidence" value="ECO:0007669"/>
    <property type="project" value="TreeGrafter"/>
</dbReference>
<feature type="domain" description="GGDEF" evidence="2">
    <location>
        <begin position="241"/>
        <end position="373"/>
    </location>
</feature>